<dbReference type="Pfam" id="PF01588">
    <property type="entry name" value="tRNA_bind"/>
    <property type="match status" value="1"/>
</dbReference>
<proteinExistence type="inferred from homology"/>
<dbReference type="InterPro" id="IPR041872">
    <property type="entry name" value="Anticodon_Met"/>
</dbReference>
<keyword evidence="9 14" id="KW-0067">ATP-binding</keyword>
<keyword evidence="10 14" id="KW-0694">RNA-binding</keyword>
<dbReference type="PROSITE" id="PS50886">
    <property type="entry name" value="TRBD"/>
    <property type="match status" value="1"/>
</dbReference>
<dbReference type="GO" id="GO:0006431">
    <property type="term" value="P:methionyl-tRNA aminoacylation"/>
    <property type="evidence" value="ECO:0007669"/>
    <property type="project" value="UniProtKB-UniRule"/>
</dbReference>
<accession>A0A2X3W5N3</accession>
<dbReference type="GO" id="GO:0004825">
    <property type="term" value="F:methionine-tRNA ligase activity"/>
    <property type="evidence" value="ECO:0007669"/>
    <property type="project" value="UniProtKB-UniRule"/>
</dbReference>
<feature type="domain" description="TRNA-binding" evidence="15">
    <location>
        <begin position="612"/>
        <end position="714"/>
    </location>
</feature>
<dbReference type="AlphaFoldDB" id="A0A2X3W5N3"/>
<dbReference type="InterPro" id="IPR014729">
    <property type="entry name" value="Rossmann-like_a/b/a_fold"/>
</dbReference>
<evidence type="ECO:0000256" key="9">
    <source>
        <dbReference type="ARBA" id="ARBA00022840"/>
    </source>
</evidence>
<dbReference type="EC" id="6.1.1.10" evidence="14"/>
<dbReference type="InterPro" id="IPR033911">
    <property type="entry name" value="MetRS_core"/>
</dbReference>
<dbReference type="NCBIfam" id="TIGR00398">
    <property type="entry name" value="metG"/>
    <property type="match status" value="1"/>
</dbReference>
<comment type="subcellular location">
    <subcellularLocation>
        <location evidence="2 14">Cytoplasm</location>
    </subcellularLocation>
</comment>
<dbReference type="GO" id="GO:0005737">
    <property type="term" value="C:cytoplasm"/>
    <property type="evidence" value="ECO:0007669"/>
    <property type="project" value="UniProtKB-SubCell"/>
</dbReference>
<keyword evidence="11 14" id="KW-0648">Protein biosynthesis</keyword>
<dbReference type="Gene3D" id="2.170.220.10">
    <property type="match status" value="1"/>
</dbReference>
<feature type="short sequence motif" description="'HIGH' region" evidence="14">
    <location>
        <begin position="64"/>
        <end position="74"/>
    </location>
</feature>
<evidence type="ECO:0000256" key="12">
    <source>
        <dbReference type="ARBA" id="ARBA00023146"/>
    </source>
</evidence>
<dbReference type="InterPro" id="IPR015413">
    <property type="entry name" value="Methionyl/Leucyl_tRNA_Synth"/>
</dbReference>
<comment type="subunit">
    <text evidence="4 14">Homodimer.</text>
</comment>
<evidence type="ECO:0000256" key="8">
    <source>
        <dbReference type="ARBA" id="ARBA00022741"/>
    </source>
</evidence>
<dbReference type="HAMAP" id="MF_01228">
    <property type="entry name" value="Met_tRNA_synth_type2"/>
    <property type="match status" value="1"/>
</dbReference>
<dbReference type="InterPro" id="IPR004495">
    <property type="entry name" value="Met-tRNA-synth_bsu_C"/>
</dbReference>
<comment type="caution">
    <text evidence="14">Lacks conserved residue(s) required for the propagation of feature annotation.</text>
</comment>
<evidence type="ECO:0000256" key="1">
    <source>
        <dbReference type="ARBA" id="ARBA00003314"/>
    </source>
</evidence>
<dbReference type="NCBIfam" id="TIGR00399">
    <property type="entry name" value="metG_C_term"/>
    <property type="match status" value="1"/>
</dbReference>
<dbReference type="CDD" id="cd00814">
    <property type="entry name" value="MetRS_core"/>
    <property type="match status" value="1"/>
</dbReference>
<dbReference type="KEGG" id="sfer:NCTC12278_01446"/>
<dbReference type="InterPro" id="IPR023457">
    <property type="entry name" value="Met-tRNA_synth_2"/>
</dbReference>
<evidence type="ECO:0000256" key="6">
    <source>
        <dbReference type="ARBA" id="ARBA00022555"/>
    </source>
</evidence>
<comment type="catalytic activity">
    <reaction evidence="13 14">
        <text>tRNA(Met) + L-methionine + ATP = L-methionyl-tRNA(Met) + AMP + diphosphate</text>
        <dbReference type="Rhea" id="RHEA:13481"/>
        <dbReference type="Rhea" id="RHEA-COMP:9667"/>
        <dbReference type="Rhea" id="RHEA-COMP:9698"/>
        <dbReference type="ChEBI" id="CHEBI:30616"/>
        <dbReference type="ChEBI" id="CHEBI:33019"/>
        <dbReference type="ChEBI" id="CHEBI:57844"/>
        <dbReference type="ChEBI" id="CHEBI:78442"/>
        <dbReference type="ChEBI" id="CHEBI:78530"/>
        <dbReference type="ChEBI" id="CHEBI:456215"/>
        <dbReference type="EC" id="6.1.1.10"/>
    </reaction>
</comment>
<dbReference type="FunFam" id="2.170.220.10:FF:000002">
    <property type="entry name" value="Methionine--tRNA ligase"/>
    <property type="match status" value="1"/>
</dbReference>
<gene>
    <name evidence="14 16" type="primary">metG</name>
    <name evidence="16" type="ORF">NCTC12278_01446</name>
</gene>
<dbReference type="PANTHER" id="PTHR43326:SF1">
    <property type="entry name" value="METHIONINE--TRNA LIGASE, MITOCHONDRIAL"/>
    <property type="match status" value="1"/>
</dbReference>
<dbReference type="Pfam" id="PF09334">
    <property type="entry name" value="tRNA-synt_1g"/>
    <property type="match status" value="1"/>
</dbReference>
<organism evidence="16 17">
    <name type="scientific">Streptococcus ferus</name>
    <dbReference type="NCBI Taxonomy" id="1345"/>
    <lineage>
        <taxon>Bacteria</taxon>
        <taxon>Bacillati</taxon>
        <taxon>Bacillota</taxon>
        <taxon>Bacilli</taxon>
        <taxon>Lactobacillales</taxon>
        <taxon>Streptococcaceae</taxon>
        <taxon>Streptococcus</taxon>
    </lineage>
</organism>
<evidence type="ECO:0000256" key="2">
    <source>
        <dbReference type="ARBA" id="ARBA00004496"/>
    </source>
</evidence>
<keyword evidence="5 14" id="KW-0963">Cytoplasm</keyword>
<keyword evidence="17" id="KW-1185">Reference proteome</keyword>
<dbReference type="CDD" id="cd02800">
    <property type="entry name" value="tRNA_bind_EcMetRS_like"/>
    <property type="match status" value="1"/>
</dbReference>
<dbReference type="Gene3D" id="3.40.50.620">
    <property type="entry name" value="HUPs"/>
    <property type="match status" value="1"/>
</dbReference>
<keyword evidence="8 14" id="KW-0547">Nucleotide-binding</keyword>
<dbReference type="InterPro" id="IPR012340">
    <property type="entry name" value="NA-bd_OB-fold"/>
</dbReference>
<dbReference type="Gene3D" id="2.40.50.140">
    <property type="entry name" value="Nucleic acid-binding proteins"/>
    <property type="match status" value="1"/>
</dbReference>
<dbReference type="Gene3D" id="1.10.730.10">
    <property type="entry name" value="Isoleucyl-tRNA Synthetase, Domain 1"/>
    <property type="match status" value="1"/>
</dbReference>
<evidence type="ECO:0000259" key="15">
    <source>
        <dbReference type="PROSITE" id="PS50886"/>
    </source>
</evidence>
<keyword evidence="7 14" id="KW-0436">Ligase</keyword>
<evidence type="ECO:0000313" key="17">
    <source>
        <dbReference type="Proteomes" id="UP000249495"/>
    </source>
</evidence>
<comment type="similarity">
    <text evidence="3 14">Belongs to the class-I aminoacyl-tRNA synthetase family. MetG type 2B subfamily.</text>
</comment>
<dbReference type="InterPro" id="IPR002547">
    <property type="entry name" value="tRNA-bd_dom"/>
</dbReference>
<dbReference type="STRING" id="1123303.GCA_000372425_00963"/>
<dbReference type="InterPro" id="IPR009080">
    <property type="entry name" value="tRNAsynth_Ia_anticodon-bd"/>
</dbReference>
<keyword evidence="12 14" id="KW-0030">Aminoacyl-tRNA synthetase</keyword>
<evidence type="ECO:0000256" key="3">
    <source>
        <dbReference type="ARBA" id="ARBA00005328"/>
    </source>
</evidence>
<dbReference type="Proteomes" id="UP000249495">
    <property type="component" value="Chromosome 1"/>
</dbReference>
<protein>
    <recommendedName>
        <fullName evidence="14">Methionine--tRNA ligase</fullName>
        <ecNumber evidence="14">6.1.1.10</ecNumber>
    </recommendedName>
    <alternativeName>
        <fullName evidence="14">Methionyl-tRNA synthetase</fullName>
        <shortName evidence="14">MetRS</shortName>
    </alternativeName>
</protein>
<dbReference type="SUPFAM" id="SSF50249">
    <property type="entry name" value="Nucleic acid-binding proteins"/>
    <property type="match status" value="1"/>
</dbReference>
<dbReference type="Pfam" id="PF19303">
    <property type="entry name" value="Anticodon_3"/>
    <property type="match status" value="1"/>
</dbReference>
<evidence type="ECO:0000256" key="13">
    <source>
        <dbReference type="ARBA" id="ARBA00047364"/>
    </source>
</evidence>
<evidence type="ECO:0000256" key="7">
    <source>
        <dbReference type="ARBA" id="ARBA00022598"/>
    </source>
</evidence>
<evidence type="ECO:0000256" key="11">
    <source>
        <dbReference type="ARBA" id="ARBA00022917"/>
    </source>
</evidence>
<dbReference type="SUPFAM" id="SSF47323">
    <property type="entry name" value="Anticodon-binding domain of a subclass of class I aminoacyl-tRNA synthetases"/>
    <property type="match status" value="1"/>
</dbReference>
<dbReference type="GO" id="GO:0005524">
    <property type="term" value="F:ATP binding"/>
    <property type="evidence" value="ECO:0007669"/>
    <property type="project" value="UniProtKB-UniRule"/>
</dbReference>
<evidence type="ECO:0000256" key="4">
    <source>
        <dbReference type="ARBA" id="ARBA00011738"/>
    </source>
</evidence>
<feature type="short sequence motif" description="'KMSKS' region" evidence="14">
    <location>
        <begin position="360"/>
        <end position="364"/>
    </location>
</feature>
<dbReference type="GO" id="GO:0000049">
    <property type="term" value="F:tRNA binding"/>
    <property type="evidence" value="ECO:0007669"/>
    <property type="project" value="UniProtKB-UniRule"/>
</dbReference>
<sequence>MATKTTTSLSFLNETDRKVSLFAVSRKGNLCYNKVLSITEVISSGLKGKYMTDQKSFYITTPIYYPSGKLHIGSAYTTIACDVLARYKRLMNYDVFYLTGLDEHGQKIQQKAEEAGLTPQAYVDGMAESVQELWKLLDISYDKFIRTTDSYHEEAVAKIFEQLLAQGDIYLGEYTGWYSVSDEEFFTESQLAEVFRDENGEMIGGIAPSGHEVEKVSEESYFFRMSQYADRLAAYYKEHPEFIQPDGRMNEMLKNFIEPGLEDLAVSRTTYTWGVKVPSDPKHVIYVWIDALINYITALGYGWSDDLAKFHQFWPADIHMIGKDILRFHSIYWPIMLMALDLPLPKRLVAHGWFVMQDGKMSKSKGNVVYPEMLVERFGLDPLRYYLMRSLPVGSDGTFTPEDYVGRINYELANDLGNLLNRTVAMVNKYFDGHIPTYVENVTDFDADLAELVTKQIAEYHQQMEQVDYPKALEAVWTIISRTNKYIDETAPWVLVKEESKSCQLASVMSHLAASLRVVAHLIQPFMMTTSNAIMEQLGLSLDFDLENLSLSGLPQGLRVVQKGQPIFPRLDMEEEIAYIKSQMNADKPAEKDWQPEAVDLTLTKKAIKFDDFDKVEIRVAEVIEVSKVDGSDKLLKFRLDAGDEENRQILSGIAQFYPQEQELVGKKLQIVANLKPRKMMGLISQGMILSAEHKGQLTVLTVDPSVPNGSIIG</sequence>
<dbReference type="SUPFAM" id="SSF52374">
    <property type="entry name" value="Nucleotidylyl transferase"/>
    <property type="match status" value="1"/>
</dbReference>
<evidence type="ECO:0000256" key="14">
    <source>
        <dbReference type="HAMAP-Rule" id="MF_01228"/>
    </source>
</evidence>
<dbReference type="CDD" id="cd07957">
    <property type="entry name" value="Anticodon_Ia_Met"/>
    <property type="match status" value="1"/>
</dbReference>
<dbReference type="InterPro" id="IPR014758">
    <property type="entry name" value="Met-tRNA_synth"/>
</dbReference>
<keyword evidence="6 14" id="KW-0820">tRNA-binding</keyword>
<dbReference type="PRINTS" id="PR01041">
    <property type="entry name" value="TRNASYNTHMET"/>
</dbReference>
<dbReference type="FunFam" id="2.40.50.140:FF:000042">
    <property type="entry name" value="Methionine--tRNA ligase"/>
    <property type="match status" value="1"/>
</dbReference>
<name>A0A2X3W5N3_9STRE</name>
<evidence type="ECO:0000256" key="5">
    <source>
        <dbReference type="ARBA" id="ARBA00022490"/>
    </source>
</evidence>
<dbReference type="EMBL" id="LS483343">
    <property type="protein sequence ID" value="SQF40867.1"/>
    <property type="molecule type" value="Genomic_DNA"/>
</dbReference>
<evidence type="ECO:0000313" key="16">
    <source>
        <dbReference type="EMBL" id="SQF40867.1"/>
    </source>
</evidence>
<dbReference type="PANTHER" id="PTHR43326">
    <property type="entry name" value="METHIONYL-TRNA SYNTHETASE"/>
    <property type="match status" value="1"/>
</dbReference>
<dbReference type="FunFam" id="1.10.730.10:FF:000026">
    <property type="entry name" value="Methionine--tRNA ligase"/>
    <property type="match status" value="1"/>
</dbReference>
<reference evidence="16 17" key="1">
    <citation type="submission" date="2018-06" db="EMBL/GenBank/DDBJ databases">
        <authorList>
            <consortium name="Pathogen Informatics"/>
            <person name="Doyle S."/>
        </authorList>
    </citation>
    <scope>NUCLEOTIDE SEQUENCE [LARGE SCALE GENOMIC DNA]</scope>
    <source>
        <strain evidence="16 17">NCTC12278</strain>
    </source>
</reference>
<comment type="function">
    <text evidence="1 14">Is required not only for elongation of protein synthesis but also for the initiation of all mRNA translation through initiator tRNA(fMet) aminoacylation.</text>
</comment>
<evidence type="ECO:0000256" key="10">
    <source>
        <dbReference type="ARBA" id="ARBA00022884"/>
    </source>
</evidence>
<dbReference type="NCBIfam" id="NF008900">
    <property type="entry name" value="PRK12267.1"/>
    <property type="match status" value="1"/>
</dbReference>